<keyword evidence="3" id="KW-0378">Hydrolase</keyword>
<dbReference type="GO" id="GO:0046872">
    <property type="term" value="F:metal ion binding"/>
    <property type="evidence" value="ECO:0007669"/>
    <property type="project" value="UniProtKB-KW"/>
</dbReference>
<evidence type="ECO:0000313" key="8">
    <source>
        <dbReference type="EMBL" id="GBO90572.1"/>
    </source>
</evidence>
<accession>A0A5M3Q5T3</accession>
<organism evidence="8 9">
    <name type="scientific">Marinobacter salsuginis</name>
    <dbReference type="NCBI Taxonomy" id="418719"/>
    <lineage>
        <taxon>Bacteria</taxon>
        <taxon>Pseudomonadati</taxon>
        <taxon>Pseudomonadota</taxon>
        <taxon>Gammaproteobacteria</taxon>
        <taxon>Pseudomonadales</taxon>
        <taxon>Marinobacteraceae</taxon>
        <taxon>Marinobacter</taxon>
    </lineage>
</organism>
<evidence type="ECO:0000256" key="1">
    <source>
        <dbReference type="ARBA" id="ARBA00022670"/>
    </source>
</evidence>
<dbReference type="AlphaFoldDB" id="A0A5M3Q5T3"/>
<dbReference type="EMBL" id="BGZI01000052">
    <property type="protein sequence ID" value="GBO90572.1"/>
    <property type="molecule type" value="Genomic_DNA"/>
</dbReference>
<dbReference type="InterPro" id="IPR045886">
    <property type="entry name" value="ThiF/MoeB/HesA"/>
</dbReference>
<keyword evidence="1" id="KW-0645">Protease</keyword>
<keyword evidence="2" id="KW-0479">Metal-binding</keyword>
<dbReference type="InterPro" id="IPR028090">
    <property type="entry name" value="JAB_dom_prok"/>
</dbReference>
<evidence type="ECO:0000256" key="4">
    <source>
        <dbReference type="ARBA" id="ARBA00022833"/>
    </source>
</evidence>
<evidence type="ECO:0000259" key="6">
    <source>
        <dbReference type="Pfam" id="PF00899"/>
    </source>
</evidence>
<dbReference type="GO" id="GO:0008641">
    <property type="term" value="F:ubiquitin-like modifier activating enzyme activity"/>
    <property type="evidence" value="ECO:0007669"/>
    <property type="project" value="InterPro"/>
</dbReference>
<dbReference type="SUPFAM" id="SSF69572">
    <property type="entry name" value="Activating enzymes of the ubiquitin-like proteins"/>
    <property type="match status" value="1"/>
</dbReference>
<comment type="caution">
    <text evidence="8">The sequence shown here is derived from an EMBL/GenBank/DDBJ whole genome shotgun (WGS) entry which is preliminary data.</text>
</comment>
<feature type="domain" description="JAB" evidence="7">
    <location>
        <begin position="21"/>
        <end position="112"/>
    </location>
</feature>
<keyword evidence="5" id="KW-0482">Metalloprotease</keyword>
<dbReference type="GO" id="GO:0008237">
    <property type="term" value="F:metallopeptidase activity"/>
    <property type="evidence" value="ECO:0007669"/>
    <property type="project" value="UniProtKB-KW"/>
</dbReference>
<dbReference type="PANTHER" id="PTHR43267">
    <property type="entry name" value="TRNA THREONYLCARBAMOYLADENOSINE DEHYDRATASE"/>
    <property type="match status" value="1"/>
</dbReference>
<dbReference type="PANTHER" id="PTHR43267:SF1">
    <property type="entry name" value="TRNA THREONYLCARBAMOYLADENOSINE DEHYDRATASE"/>
    <property type="match status" value="1"/>
</dbReference>
<protein>
    <submittedName>
        <fullName evidence="8">Thiamine biosynthesis protein ThiF</fullName>
    </submittedName>
</protein>
<dbReference type="InterPro" id="IPR000594">
    <property type="entry name" value="ThiF_NAD_FAD-bd"/>
</dbReference>
<dbReference type="Proteomes" id="UP000387223">
    <property type="component" value="Unassembled WGS sequence"/>
</dbReference>
<name>A0A5M3Q5T3_9GAMM</name>
<reference evidence="8 9" key="1">
    <citation type="journal article" date="2019" name="J. Gen. Appl. Microbiol.">
        <title>Aerobic degradation of cis-dichloroethene by the marine bacterium Marinobacter salsuginis strain 5N-3.</title>
        <authorList>
            <person name="Inoue Y."/>
            <person name="Fukunaga Y."/>
            <person name="Katsumata H."/>
            <person name="Ohji S."/>
            <person name="Hosoyama A."/>
            <person name="Mori K."/>
            <person name="Ando K."/>
        </authorList>
    </citation>
    <scope>NUCLEOTIDE SEQUENCE [LARGE SCALE GENOMIC DNA]</scope>
    <source>
        <strain evidence="8 9">NBRC 109114</strain>
    </source>
</reference>
<evidence type="ECO:0000256" key="5">
    <source>
        <dbReference type="ARBA" id="ARBA00023049"/>
    </source>
</evidence>
<evidence type="ECO:0000313" key="9">
    <source>
        <dbReference type="Proteomes" id="UP000387223"/>
    </source>
</evidence>
<feature type="domain" description="THIF-type NAD/FAD binding fold" evidence="6">
    <location>
        <begin position="181"/>
        <end position="316"/>
    </location>
</feature>
<dbReference type="GO" id="GO:0006508">
    <property type="term" value="P:proteolysis"/>
    <property type="evidence" value="ECO:0007669"/>
    <property type="project" value="UniProtKB-KW"/>
</dbReference>
<dbReference type="RefSeq" id="WP_227549580.1">
    <property type="nucleotide sequence ID" value="NZ_BGZI01000052.1"/>
</dbReference>
<evidence type="ECO:0000256" key="2">
    <source>
        <dbReference type="ARBA" id="ARBA00022723"/>
    </source>
</evidence>
<dbReference type="GO" id="GO:0061503">
    <property type="term" value="F:tRNA threonylcarbamoyladenosine dehydratase"/>
    <property type="evidence" value="ECO:0007669"/>
    <property type="project" value="TreeGrafter"/>
</dbReference>
<dbReference type="InterPro" id="IPR035985">
    <property type="entry name" value="Ubiquitin-activating_enz"/>
</dbReference>
<proteinExistence type="predicted"/>
<evidence type="ECO:0000256" key="3">
    <source>
        <dbReference type="ARBA" id="ARBA00022801"/>
    </source>
</evidence>
<sequence length="468" mass="51517">MSQSNSTLGMSATDYTKLQNHLFPGDGLEAAAILLCSRVMGARVRIMVKEVHCVPHSECERLQNWVTWPGQHIEDCLEKAEKDDLSLILVHSHPQGGSEFSQTDNDSDLELLDSLFLARPSGRSGEMLHGSAIMLPNGWIRARVYNLKQKSSDLSLVTVIGDDISLYWANNPRNSVPMAFSAGMRSELERLHVGVVGVSGTGSIVAEQLLRLGLDEMTVVDHDTLEPKNLNRILNSTLHDAESALPKVELFQRAASAISPKTVVNAVCHEVGSREAIEALSKVDVLFCCVDSVIGRDICQRLASSLLLPLFDVGVVIPVRQNRQGENVIQDIQGRIDYLQPGGSTLLTRGVYSAEDIAAEELRLTDPKRFSRQVQEGYMPGSTEEAPSVISVNMRAASMVVQEFIARTFRYRLDGNRPYARTMFALAIEETEYFGEDEFQPVRCERYAAGLSSPLLGLPMLGDIKCAA</sequence>
<evidence type="ECO:0000259" key="7">
    <source>
        <dbReference type="Pfam" id="PF14464"/>
    </source>
</evidence>
<dbReference type="Pfam" id="PF00899">
    <property type="entry name" value="ThiF"/>
    <property type="match status" value="1"/>
</dbReference>
<keyword evidence="4" id="KW-0862">Zinc</keyword>
<dbReference type="Pfam" id="PF14464">
    <property type="entry name" value="Prok-JAB"/>
    <property type="match status" value="1"/>
</dbReference>
<dbReference type="GO" id="GO:0061504">
    <property type="term" value="P:cyclic threonylcarbamoyladenosine biosynthetic process"/>
    <property type="evidence" value="ECO:0007669"/>
    <property type="project" value="TreeGrafter"/>
</dbReference>
<dbReference type="Gene3D" id="3.40.50.720">
    <property type="entry name" value="NAD(P)-binding Rossmann-like Domain"/>
    <property type="match status" value="1"/>
</dbReference>
<gene>
    <name evidence="8" type="ORF">MSSD14B_42400</name>
</gene>